<keyword evidence="4" id="KW-1185">Reference proteome</keyword>
<evidence type="ECO:0000313" key="4">
    <source>
        <dbReference type="Proteomes" id="UP000016568"/>
    </source>
</evidence>
<gene>
    <name evidence="3" type="primary">bnzE</name>
    <name evidence="3" type="ORF">NT2_09_01270</name>
</gene>
<dbReference type="RefSeq" id="WP_021691337.1">
    <property type="nucleotide sequence ID" value="NZ_BASZ01000009.1"/>
</dbReference>
<evidence type="ECO:0000313" key="3">
    <source>
        <dbReference type="EMBL" id="GAD50519.1"/>
    </source>
</evidence>
<dbReference type="SUPFAM" id="SSF51735">
    <property type="entry name" value="NAD(P)-binding Rossmann-fold domains"/>
    <property type="match status" value="1"/>
</dbReference>
<dbReference type="GO" id="GO:0050664">
    <property type="term" value="F:oxidoreductase activity, acting on NAD(P)H, oxygen as acceptor"/>
    <property type="evidence" value="ECO:0007669"/>
    <property type="project" value="TreeGrafter"/>
</dbReference>
<comment type="similarity">
    <text evidence="1">Belongs to the short-chain dehydrogenases/reductases (SDR) family.</text>
</comment>
<dbReference type="InterPro" id="IPR036291">
    <property type="entry name" value="NAD(P)-bd_dom_sf"/>
</dbReference>
<dbReference type="PANTHER" id="PTHR43008:SF4">
    <property type="entry name" value="CHAIN DEHYDROGENASE, PUTATIVE (AFU_ORTHOLOGUE AFUA_4G08710)-RELATED"/>
    <property type="match status" value="1"/>
</dbReference>
<protein>
    <submittedName>
        <fullName evidence="3">Benzene glycol dehydrogenase</fullName>
    </submittedName>
</protein>
<dbReference type="PROSITE" id="PS00061">
    <property type="entry name" value="ADH_SHORT"/>
    <property type="match status" value="1"/>
</dbReference>
<dbReference type="Proteomes" id="UP000016568">
    <property type="component" value="Unassembled WGS sequence"/>
</dbReference>
<accession>U2ZYQ7</accession>
<evidence type="ECO:0000256" key="1">
    <source>
        <dbReference type="ARBA" id="ARBA00006484"/>
    </source>
</evidence>
<dbReference type="PRINTS" id="PR00081">
    <property type="entry name" value="GDHRDH"/>
</dbReference>
<sequence length="268" mass="27788">MGRLEGQSVYLTGGAGGLGLAIVNRFVAEGARCVVLDRSVPSQDAALALGGAALFVEGDVRDAAAHKHAVETALAHFGKLDCFVGNAGVWDFNRSLRSLDATTLESGFHELFDINVLGYLLGAQASIDALTASEGSMIFTLSNAATMSNGGGVLYTAAKHAGHGIVRQLAYELAPRVRVNAVAPGAILTGLSGPASLGLDDQTIRSLGFETVADQIVPIGRIPEIEEYVPAYVFLAARDENVPATGMVLRYDGGLSVRGFLSANGDGQ</sequence>
<comment type="caution">
    <text evidence="3">The sequence shown here is derived from an EMBL/GenBank/DDBJ whole genome shotgun (WGS) entry which is preliminary data.</text>
</comment>
<dbReference type="AlphaFoldDB" id="U2ZYQ7"/>
<dbReference type="eggNOG" id="COG1028">
    <property type="taxonomic scope" value="Bacteria"/>
</dbReference>
<dbReference type="InterPro" id="IPR020904">
    <property type="entry name" value="Sc_DH/Rdtase_CS"/>
</dbReference>
<dbReference type="EMBL" id="BASZ01000009">
    <property type="protein sequence ID" value="GAD50519.1"/>
    <property type="molecule type" value="Genomic_DNA"/>
</dbReference>
<dbReference type="Gene3D" id="3.40.50.720">
    <property type="entry name" value="NAD(P)-binding Rossmann-like Domain"/>
    <property type="match status" value="1"/>
</dbReference>
<name>U2ZYQ7_9SPHN</name>
<reference evidence="3 4" key="1">
    <citation type="submission" date="2013-09" db="EMBL/GenBank/DDBJ databases">
        <title>Whole genome shotgun sequence of Novosphingobium tardaugens NBRC 16725.</title>
        <authorList>
            <person name="Isaki S."/>
            <person name="Hosoyama A."/>
            <person name="Tsuchikane K."/>
            <person name="Katsumata H."/>
            <person name="Ando Y."/>
            <person name="Yamazaki S."/>
            <person name="Fujita N."/>
        </authorList>
    </citation>
    <scope>NUCLEOTIDE SEQUENCE [LARGE SCALE GENOMIC DNA]</scope>
    <source>
        <strain evidence="3 4">NBRC 16725</strain>
    </source>
</reference>
<proteinExistence type="inferred from homology"/>
<organism evidence="3 4">
    <name type="scientific">Caenibius tardaugens NBRC 16725</name>
    <dbReference type="NCBI Taxonomy" id="1219035"/>
    <lineage>
        <taxon>Bacteria</taxon>
        <taxon>Pseudomonadati</taxon>
        <taxon>Pseudomonadota</taxon>
        <taxon>Alphaproteobacteria</taxon>
        <taxon>Sphingomonadales</taxon>
        <taxon>Erythrobacteraceae</taxon>
        <taxon>Caenibius</taxon>
    </lineage>
</organism>
<dbReference type="InterPro" id="IPR002347">
    <property type="entry name" value="SDR_fam"/>
</dbReference>
<dbReference type="PANTHER" id="PTHR43008">
    <property type="entry name" value="BENZIL REDUCTASE"/>
    <property type="match status" value="1"/>
</dbReference>
<dbReference type="KEGG" id="ntd:EGO55_04985"/>
<evidence type="ECO:0000256" key="2">
    <source>
        <dbReference type="ARBA" id="ARBA00023002"/>
    </source>
</evidence>
<dbReference type="OrthoDB" id="198783at2"/>
<dbReference type="Pfam" id="PF00106">
    <property type="entry name" value="adh_short"/>
    <property type="match status" value="1"/>
</dbReference>
<keyword evidence="2" id="KW-0560">Oxidoreductase</keyword>